<sequence length="882" mass="102707">MEDLLYVKDYYLSVFASEKPENKTDAEWNLLHLQVCGYIRQWIDDNVLNYVSEEKHAQSLWNKLKQLYAQKTSNNKLFLIKKMISLKYQDGTPMTDHLNTFQGIINQLVGMNIKFEEEVQGLWLLGTLSDSAYKYCRQLKRDMKQGKVNDKKNDNGGEDDRVATTTSNFLIVYENFFTSYTSDDFGSVRMGNDDLAKAIGMRDVRLETSNGTMLILKNVKHIPDIRMNLISIGKLDDEGLYNTFLDSQWKLTRGSMVVAKRKKYSSLYLMQARVIDSSINAVNDDGTIELWHNKLDHMSEKGLMILVKKNLLSDMKKGSLKIKDDHSRKIWVYTLKTKDQVLKVFKQFHALVERQSGEKLKCIQTDNGGEYYGPFDEYCRQHGIQHQKTPLKTPQLNGLPKRMNRTLVEMAFVHIMKYERSKLDAKTRPCVFIGCGQDELGYRFYDPVQKKLVRSRDAMFMEDHTIQDIEKIDATEFQYSDNLIDLDPIPLTHLPTQVEDEAHDDQHDISDVETPTQVKMEDDVHEQSPVAEALPDIPLRRSTRDRHPSTRYSVDDYVLLTDGREPESYEEAMGDENKMKWVDVMQDEMKSLHENQSFELMDVKTTFLHGDLDKEIYMEQPEGFTIKGKEGYVCTEAVWCKKFESIMGEQGYRKTTSDHYVFVQKFSDDDFVILLLYVDDILIVGRNDFGPAKKILGIRIERDRASKKLYMSQEQYIEKVLERFNMSKAKVVSSPLASHFKLNNRHNPSTDKEKEDMIKVLYASVVGSLMYVMAKYIVVVETYKELLWMKRFIHELGFKQQHYVVYCDNQSVIHLSKNSTFHARSKHIDVRYHWMRDVLNDNLFELEKIHTDHNGSDMLTKSLLREKLEVCCSIVGMVNLST</sequence>
<feature type="domain" description="Integrase catalytic" evidence="5">
    <location>
        <begin position="283"/>
        <end position="455"/>
    </location>
</feature>
<gene>
    <name evidence="6" type="ORF">VITISV_004522</name>
</gene>
<dbReference type="GO" id="GO:0015074">
    <property type="term" value="P:DNA integration"/>
    <property type="evidence" value="ECO:0007669"/>
    <property type="project" value="InterPro"/>
</dbReference>
<dbReference type="InterPro" id="IPR039537">
    <property type="entry name" value="Retrotran_Ty1/copia-like"/>
</dbReference>
<reference evidence="6" key="1">
    <citation type="journal article" date="2007" name="PLoS ONE">
        <title>The first genome sequence of an elite grapevine cultivar (Pinot noir Vitis vinifera L.): coping with a highly heterozygous genome.</title>
        <authorList>
            <person name="Velasco R."/>
            <person name="Zharkikh A."/>
            <person name="Troggio M."/>
            <person name="Cartwright D.A."/>
            <person name="Cestaro A."/>
            <person name="Pruss D."/>
            <person name="Pindo M."/>
            <person name="FitzGerald L.M."/>
            <person name="Vezzulli S."/>
            <person name="Reid J."/>
            <person name="Malacarne G."/>
            <person name="Iliev D."/>
            <person name="Coppola G."/>
            <person name="Wardell B."/>
            <person name="Micheletti D."/>
            <person name="Macalma T."/>
            <person name="Facci M."/>
            <person name="Mitchell J.T."/>
            <person name="Perazzolli M."/>
            <person name="Eldredge G."/>
            <person name="Gatto P."/>
            <person name="Oyzerski R."/>
            <person name="Moretto M."/>
            <person name="Gutin N."/>
            <person name="Stefanini M."/>
            <person name="Chen Y."/>
            <person name="Segala C."/>
            <person name="Davenport C."/>
            <person name="Dematte L."/>
            <person name="Mraz A."/>
            <person name="Battilana J."/>
            <person name="Stormo K."/>
            <person name="Costa F."/>
            <person name="Tao Q."/>
            <person name="Si-Ammour A."/>
            <person name="Harkins T."/>
            <person name="Lackey A."/>
            <person name="Perbost C."/>
            <person name="Taillon B."/>
            <person name="Stella A."/>
            <person name="Solovyev V."/>
            <person name="Fawcett J.A."/>
            <person name="Sterck L."/>
            <person name="Vandepoele K."/>
            <person name="Grando S.M."/>
            <person name="Toppo S."/>
            <person name="Moser C."/>
            <person name="Lanchbury J."/>
            <person name="Bogden R."/>
            <person name="Skolnick M."/>
            <person name="Sgaramella V."/>
            <person name="Bhatnagar S.K."/>
            <person name="Fontana P."/>
            <person name="Gutin A."/>
            <person name="Van de Peer Y."/>
            <person name="Salamini F."/>
            <person name="Viola R."/>
        </authorList>
    </citation>
    <scope>NUCLEOTIDE SEQUENCE</scope>
</reference>
<dbReference type="PANTHER" id="PTHR42648">
    <property type="entry name" value="TRANSPOSASE, PUTATIVE-RELATED"/>
    <property type="match status" value="1"/>
</dbReference>
<evidence type="ECO:0000259" key="5">
    <source>
        <dbReference type="PROSITE" id="PS50994"/>
    </source>
</evidence>
<keyword evidence="3" id="KW-0064">Aspartyl protease</keyword>
<dbReference type="InterPro" id="IPR054722">
    <property type="entry name" value="PolX-like_BBD"/>
</dbReference>
<accession>A5BEP3</accession>
<evidence type="ECO:0000313" key="6">
    <source>
        <dbReference type="EMBL" id="CAN78912.1"/>
    </source>
</evidence>
<organism evidence="6">
    <name type="scientific">Vitis vinifera</name>
    <name type="common">Grape</name>
    <dbReference type="NCBI Taxonomy" id="29760"/>
    <lineage>
        <taxon>Eukaryota</taxon>
        <taxon>Viridiplantae</taxon>
        <taxon>Streptophyta</taxon>
        <taxon>Embryophyta</taxon>
        <taxon>Tracheophyta</taxon>
        <taxon>Spermatophyta</taxon>
        <taxon>Magnoliopsida</taxon>
        <taxon>eudicotyledons</taxon>
        <taxon>Gunneridae</taxon>
        <taxon>Pentapetalae</taxon>
        <taxon>rosids</taxon>
        <taxon>Vitales</taxon>
        <taxon>Vitaceae</taxon>
        <taxon>Viteae</taxon>
        <taxon>Vitis</taxon>
    </lineage>
</organism>
<proteinExistence type="predicted"/>
<dbReference type="EMBL" id="AM456900">
    <property type="protein sequence ID" value="CAN78912.1"/>
    <property type="molecule type" value="Genomic_DNA"/>
</dbReference>
<dbReference type="Pfam" id="PF25597">
    <property type="entry name" value="SH3_retrovirus"/>
    <property type="match status" value="1"/>
</dbReference>
<dbReference type="GO" id="GO:0003676">
    <property type="term" value="F:nucleic acid binding"/>
    <property type="evidence" value="ECO:0007669"/>
    <property type="project" value="InterPro"/>
</dbReference>
<evidence type="ECO:0000256" key="3">
    <source>
        <dbReference type="ARBA" id="ARBA00022750"/>
    </source>
</evidence>
<dbReference type="Gene3D" id="3.30.420.10">
    <property type="entry name" value="Ribonuclease H-like superfamily/Ribonuclease H"/>
    <property type="match status" value="1"/>
</dbReference>
<dbReference type="InterPro" id="IPR012337">
    <property type="entry name" value="RNaseH-like_sf"/>
</dbReference>
<dbReference type="GO" id="GO:0046872">
    <property type="term" value="F:metal ion binding"/>
    <property type="evidence" value="ECO:0007669"/>
    <property type="project" value="UniProtKB-KW"/>
</dbReference>
<dbReference type="Pfam" id="PF22936">
    <property type="entry name" value="Pol_BBD"/>
    <property type="match status" value="1"/>
</dbReference>
<keyword evidence="2" id="KW-0479">Metal-binding</keyword>
<keyword evidence="4" id="KW-0378">Hydrolase</keyword>
<dbReference type="SUPFAM" id="SSF53098">
    <property type="entry name" value="Ribonuclease H-like"/>
    <property type="match status" value="1"/>
</dbReference>
<dbReference type="Pfam" id="PF13976">
    <property type="entry name" value="gag_pre-integrs"/>
    <property type="match status" value="1"/>
</dbReference>
<name>A5BEP3_VITVI</name>
<dbReference type="Pfam" id="PF07727">
    <property type="entry name" value="RVT_2"/>
    <property type="match status" value="1"/>
</dbReference>
<dbReference type="GO" id="GO:0004190">
    <property type="term" value="F:aspartic-type endopeptidase activity"/>
    <property type="evidence" value="ECO:0007669"/>
    <property type="project" value="UniProtKB-KW"/>
</dbReference>
<dbReference type="InterPro" id="IPR001584">
    <property type="entry name" value="Integrase_cat-core"/>
</dbReference>
<evidence type="ECO:0000256" key="2">
    <source>
        <dbReference type="ARBA" id="ARBA00022723"/>
    </source>
</evidence>
<dbReference type="CDD" id="cd09272">
    <property type="entry name" value="RNase_HI_RT_Ty1"/>
    <property type="match status" value="1"/>
</dbReference>
<evidence type="ECO:0000256" key="4">
    <source>
        <dbReference type="ARBA" id="ARBA00022801"/>
    </source>
</evidence>
<dbReference type="InterPro" id="IPR057670">
    <property type="entry name" value="SH3_retrovirus"/>
</dbReference>
<dbReference type="PANTHER" id="PTHR42648:SF28">
    <property type="entry name" value="TRANSPOSON-ENCODED PROTEIN WITH RIBONUCLEASE H-LIKE AND RETROVIRUS ZINC FINGER-LIKE DOMAINS"/>
    <property type="match status" value="1"/>
</dbReference>
<dbReference type="SUPFAM" id="SSF56672">
    <property type="entry name" value="DNA/RNA polymerases"/>
    <property type="match status" value="1"/>
</dbReference>
<dbReference type="InterPro" id="IPR013103">
    <property type="entry name" value="RVT_2"/>
</dbReference>
<dbReference type="Pfam" id="PF14223">
    <property type="entry name" value="Retrotran_gag_2"/>
    <property type="match status" value="1"/>
</dbReference>
<dbReference type="InterPro" id="IPR036397">
    <property type="entry name" value="RNaseH_sf"/>
</dbReference>
<dbReference type="GO" id="GO:0006508">
    <property type="term" value="P:proteolysis"/>
    <property type="evidence" value="ECO:0007669"/>
    <property type="project" value="UniProtKB-KW"/>
</dbReference>
<dbReference type="InterPro" id="IPR043502">
    <property type="entry name" value="DNA/RNA_pol_sf"/>
</dbReference>
<dbReference type="AlphaFoldDB" id="A5BEP3"/>
<dbReference type="PROSITE" id="PS50994">
    <property type="entry name" value="INTEGRASE"/>
    <property type="match status" value="1"/>
</dbReference>
<evidence type="ECO:0000256" key="1">
    <source>
        <dbReference type="ARBA" id="ARBA00022670"/>
    </source>
</evidence>
<protein>
    <recommendedName>
        <fullName evidence="5">Integrase catalytic domain-containing protein</fullName>
    </recommendedName>
</protein>
<keyword evidence="1" id="KW-0645">Protease</keyword>
<dbReference type="InterPro" id="IPR025724">
    <property type="entry name" value="GAG-pre-integrase_dom"/>
</dbReference>